<keyword evidence="3" id="KW-1185">Reference proteome</keyword>
<sequence length="124" mass="13703">MTALEQLASIGNGFVQSVVDIATFVIDGFMAGFDGILQLYNALLDQQRYMDSMIASAASGTIDGFNVLAYIGAYRYLVGDPVFVYTYGLILIGITWTIYKLCYYIWQMIKGGFTGSTIIKSIFK</sequence>
<keyword evidence="1" id="KW-0472">Membrane</keyword>
<gene>
    <name evidence="2" type="ORF">GXN74_08075</name>
</gene>
<accession>A0A7X5HW18</accession>
<feature type="transmembrane region" description="Helical" evidence="1">
    <location>
        <begin position="52"/>
        <end position="72"/>
    </location>
</feature>
<reference evidence="2 3" key="1">
    <citation type="submission" date="2020-01" db="EMBL/GenBank/DDBJ databases">
        <title>Anaeroalcalibacter tamaniensis gen. nov., sp. nov., moderately halophilic strictly anaerobic fermenter bacterium from mud volcano of Taman peninsula.</title>
        <authorList>
            <person name="Frolova A."/>
            <person name="Merkel A.Y."/>
            <person name="Slobodkin A.I."/>
        </authorList>
    </citation>
    <scope>NUCLEOTIDE SEQUENCE [LARGE SCALE GENOMIC DNA]</scope>
    <source>
        <strain evidence="2 3">F-3ap</strain>
    </source>
</reference>
<keyword evidence="1" id="KW-0812">Transmembrane</keyword>
<keyword evidence="1" id="KW-1133">Transmembrane helix</keyword>
<evidence type="ECO:0000256" key="1">
    <source>
        <dbReference type="SAM" id="Phobius"/>
    </source>
</evidence>
<dbReference type="Proteomes" id="UP000461585">
    <property type="component" value="Unassembled WGS sequence"/>
</dbReference>
<proteinExistence type="predicted"/>
<dbReference type="RefSeq" id="WP_162370428.1">
    <property type="nucleotide sequence ID" value="NZ_JAAEEH010000019.1"/>
</dbReference>
<evidence type="ECO:0000313" key="3">
    <source>
        <dbReference type="Proteomes" id="UP000461585"/>
    </source>
</evidence>
<comment type="caution">
    <text evidence="2">The sequence shown here is derived from an EMBL/GenBank/DDBJ whole genome shotgun (WGS) entry which is preliminary data.</text>
</comment>
<feature type="transmembrane region" description="Helical" evidence="1">
    <location>
        <begin position="84"/>
        <end position="106"/>
    </location>
</feature>
<evidence type="ECO:0000313" key="2">
    <source>
        <dbReference type="EMBL" id="NDL67701.1"/>
    </source>
</evidence>
<organism evidence="2 3">
    <name type="scientific">Anaerotalea alkaliphila</name>
    <dbReference type="NCBI Taxonomy" id="2662126"/>
    <lineage>
        <taxon>Bacteria</taxon>
        <taxon>Bacillati</taxon>
        <taxon>Bacillota</taxon>
        <taxon>Clostridia</taxon>
        <taxon>Eubacteriales</taxon>
        <taxon>Anaerotalea</taxon>
    </lineage>
</organism>
<name>A0A7X5HW18_9FIRM</name>
<dbReference type="AlphaFoldDB" id="A0A7X5HW18"/>
<dbReference type="EMBL" id="JAAEEH010000019">
    <property type="protein sequence ID" value="NDL67701.1"/>
    <property type="molecule type" value="Genomic_DNA"/>
</dbReference>
<protein>
    <submittedName>
        <fullName evidence="2">Uncharacterized protein</fullName>
    </submittedName>
</protein>